<accession>H2YJH2</accession>
<name>H2YJH2_CIOSA</name>
<keyword evidence="3" id="KW-0862">Zinc</keyword>
<dbReference type="InParanoid" id="H2YJH2"/>
<keyword evidence="6" id="KW-1185">Reference proteome</keyword>
<evidence type="ECO:0000256" key="1">
    <source>
        <dbReference type="ARBA" id="ARBA00022723"/>
    </source>
</evidence>
<sequence>KHEEKPEISEKEKQIFLNKHSCKKSGCHKVGLTCCIQATNACMEASGKSSRWYHVSLEEHYCNGKNSGCDDFHEWKKAWMNNSKADANFKSLQTYISERQLPYWVQCTQCRHWRALTNDVDLTSDIIHNYTCIKGN</sequence>
<dbReference type="Gene3D" id="3.30.40.100">
    <property type="match status" value="1"/>
</dbReference>
<protein>
    <recommendedName>
        <fullName evidence="4">CW-type domain-containing protein</fullName>
    </recommendedName>
</protein>
<dbReference type="AlphaFoldDB" id="H2YJH2"/>
<dbReference type="Proteomes" id="UP000007875">
    <property type="component" value="Unassembled WGS sequence"/>
</dbReference>
<evidence type="ECO:0000313" key="6">
    <source>
        <dbReference type="Proteomes" id="UP000007875"/>
    </source>
</evidence>
<evidence type="ECO:0000313" key="5">
    <source>
        <dbReference type="Ensembl" id="ENSCSAVP00000005471.1"/>
    </source>
</evidence>
<dbReference type="STRING" id="51511.ENSCSAVP00000005471"/>
<keyword evidence="1" id="KW-0479">Metal-binding</keyword>
<dbReference type="PROSITE" id="PS51050">
    <property type="entry name" value="ZF_CW"/>
    <property type="match status" value="1"/>
</dbReference>
<reference evidence="6" key="1">
    <citation type="submission" date="2003-08" db="EMBL/GenBank/DDBJ databases">
        <authorList>
            <person name="Birren B."/>
            <person name="Nusbaum C."/>
            <person name="Abebe A."/>
            <person name="Abouelleil A."/>
            <person name="Adekoya E."/>
            <person name="Ait-zahra M."/>
            <person name="Allen N."/>
            <person name="Allen T."/>
            <person name="An P."/>
            <person name="Anderson M."/>
            <person name="Anderson S."/>
            <person name="Arachchi H."/>
            <person name="Armbruster J."/>
            <person name="Bachantsang P."/>
            <person name="Baldwin J."/>
            <person name="Barry A."/>
            <person name="Bayul T."/>
            <person name="Blitshsteyn B."/>
            <person name="Bloom T."/>
            <person name="Blye J."/>
            <person name="Boguslavskiy L."/>
            <person name="Borowsky M."/>
            <person name="Boukhgalter B."/>
            <person name="Brunache A."/>
            <person name="Butler J."/>
            <person name="Calixte N."/>
            <person name="Calvo S."/>
            <person name="Camarata J."/>
            <person name="Campo K."/>
            <person name="Chang J."/>
            <person name="Cheshatsang Y."/>
            <person name="Citroen M."/>
            <person name="Collymore A."/>
            <person name="Considine T."/>
            <person name="Cook A."/>
            <person name="Cooke P."/>
            <person name="Corum B."/>
            <person name="Cuomo C."/>
            <person name="David R."/>
            <person name="Dawoe T."/>
            <person name="Degray S."/>
            <person name="Dodge S."/>
            <person name="Dooley K."/>
            <person name="Dorje P."/>
            <person name="Dorjee K."/>
            <person name="Dorris L."/>
            <person name="Duffey N."/>
            <person name="Dupes A."/>
            <person name="Elkins T."/>
            <person name="Engels R."/>
            <person name="Erickson J."/>
            <person name="Farina A."/>
            <person name="Faro S."/>
            <person name="Ferreira P."/>
            <person name="Fischer H."/>
            <person name="Fitzgerald M."/>
            <person name="Foley K."/>
            <person name="Gage D."/>
            <person name="Galagan J."/>
            <person name="Gearin G."/>
            <person name="Gnerre S."/>
            <person name="Gnirke A."/>
            <person name="Goyette A."/>
            <person name="Graham J."/>
            <person name="Grandbois E."/>
            <person name="Gyaltsen K."/>
            <person name="Hafez N."/>
            <person name="Hagopian D."/>
            <person name="Hagos B."/>
            <person name="Hall J."/>
            <person name="Hatcher B."/>
            <person name="Heller A."/>
            <person name="Higgins H."/>
            <person name="Honan T."/>
            <person name="Horn A."/>
            <person name="Houde N."/>
            <person name="Hughes L."/>
            <person name="Hulme W."/>
            <person name="Husby E."/>
            <person name="Iliev I."/>
            <person name="Jaffe D."/>
            <person name="Jones C."/>
            <person name="Kamal M."/>
            <person name="Kamat A."/>
            <person name="Kamvysselis M."/>
            <person name="Karlsson E."/>
            <person name="Kells C."/>
            <person name="Kieu A."/>
            <person name="Kisner P."/>
            <person name="Kodira C."/>
            <person name="Kulbokas E."/>
            <person name="Labutti K."/>
            <person name="Lama D."/>
            <person name="Landers T."/>
            <person name="Leger J."/>
            <person name="Levine S."/>
            <person name="Lewis D."/>
            <person name="Lewis T."/>
            <person name="Lindblad-toh K."/>
            <person name="Liu X."/>
            <person name="Lokyitsang T."/>
            <person name="Lokyitsang Y."/>
            <person name="Lucien O."/>
            <person name="Lui A."/>
            <person name="Ma L.J."/>
            <person name="Mabbitt R."/>
            <person name="Macdonald J."/>
            <person name="Maclean C."/>
            <person name="Major J."/>
            <person name="Manning J."/>
            <person name="Marabella R."/>
            <person name="Maru K."/>
            <person name="Matthews C."/>
            <person name="Mauceli E."/>
            <person name="Mccarthy M."/>
            <person name="Mcdonough S."/>
            <person name="Mcghee T."/>
            <person name="Meldrim J."/>
            <person name="Meneus L."/>
            <person name="Mesirov J."/>
            <person name="Mihalev A."/>
            <person name="Mihova T."/>
            <person name="Mikkelsen T."/>
            <person name="Mlenga V."/>
            <person name="Moru K."/>
            <person name="Mozes J."/>
            <person name="Mulrain L."/>
            <person name="Munson G."/>
            <person name="Naylor J."/>
            <person name="Newes C."/>
            <person name="Nguyen C."/>
            <person name="Nguyen N."/>
            <person name="Nguyen T."/>
            <person name="Nicol R."/>
            <person name="Nielsen C."/>
            <person name="Nizzari M."/>
            <person name="Norbu C."/>
            <person name="Norbu N."/>
            <person name="O'donnell P."/>
            <person name="Okoawo O."/>
            <person name="O'leary S."/>
            <person name="Omotosho B."/>
            <person name="O'neill K."/>
            <person name="Osman S."/>
            <person name="Parker S."/>
            <person name="Perrin D."/>
            <person name="Phunkhang P."/>
            <person name="Piqani B."/>
            <person name="Purcell S."/>
            <person name="Rachupka T."/>
            <person name="Ramasamy U."/>
            <person name="Rameau R."/>
            <person name="Ray V."/>
            <person name="Raymond C."/>
            <person name="Retta R."/>
            <person name="Richardson S."/>
            <person name="Rise C."/>
            <person name="Rodriguez J."/>
            <person name="Rogers J."/>
            <person name="Rogov P."/>
            <person name="Rutman M."/>
            <person name="Schupbach R."/>
            <person name="Seaman C."/>
            <person name="Settipalli S."/>
            <person name="Sharpe T."/>
            <person name="Sheridan J."/>
            <person name="Sherpa N."/>
            <person name="Shi J."/>
            <person name="Smirnov S."/>
            <person name="Smith C."/>
            <person name="Sougnez C."/>
            <person name="Spencer B."/>
            <person name="Stalker J."/>
            <person name="Stange-thomann N."/>
            <person name="Stavropoulos S."/>
            <person name="Stetson K."/>
            <person name="Stone C."/>
            <person name="Stone S."/>
            <person name="Stubbs M."/>
            <person name="Talamas J."/>
            <person name="Tchuinga P."/>
            <person name="Tenzing P."/>
            <person name="Tesfaye S."/>
            <person name="Theodore J."/>
            <person name="Thoulutsang Y."/>
            <person name="Topham K."/>
            <person name="Towey S."/>
            <person name="Tsamla T."/>
            <person name="Tsomo N."/>
            <person name="Vallee D."/>
            <person name="Vassiliev H."/>
            <person name="Venkataraman V."/>
            <person name="Vinson J."/>
            <person name="Vo A."/>
            <person name="Wade C."/>
            <person name="Wang S."/>
            <person name="Wangchuk T."/>
            <person name="Wangdi T."/>
            <person name="Whittaker C."/>
            <person name="Wilkinson J."/>
            <person name="Wu Y."/>
            <person name="Wyman D."/>
            <person name="Yadav S."/>
            <person name="Yang S."/>
            <person name="Yang X."/>
            <person name="Yeager S."/>
            <person name="Yee E."/>
            <person name="Young G."/>
            <person name="Zainoun J."/>
            <person name="Zembeck L."/>
            <person name="Zimmer A."/>
            <person name="Zody M."/>
            <person name="Lander E."/>
        </authorList>
    </citation>
    <scope>NUCLEOTIDE SEQUENCE [LARGE SCALE GENOMIC DNA]</scope>
</reference>
<dbReference type="HOGENOM" id="CLU_1880056_0_0_1"/>
<dbReference type="Ensembl" id="ENSCSAVT00000005543.1">
    <property type="protein sequence ID" value="ENSCSAVP00000005471.1"/>
    <property type="gene ID" value="ENSCSAVG00000003267.1"/>
</dbReference>
<keyword evidence="2" id="KW-0863">Zinc-finger</keyword>
<organism evidence="5 6">
    <name type="scientific">Ciona savignyi</name>
    <name type="common">Pacific transparent sea squirt</name>
    <dbReference type="NCBI Taxonomy" id="51511"/>
    <lineage>
        <taxon>Eukaryota</taxon>
        <taxon>Metazoa</taxon>
        <taxon>Chordata</taxon>
        <taxon>Tunicata</taxon>
        <taxon>Ascidiacea</taxon>
        <taxon>Phlebobranchia</taxon>
        <taxon>Cionidae</taxon>
        <taxon>Ciona</taxon>
    </lineage>
</organism>
<reference evidence="5" key="2">
    <citation type="submission" date="2025-08" db="UniProtKB">
        <authorList>
            <consortium name="Ensembl"/>
        </authorList>
    </citation>
    <scope>IDENTIFICATION</scope>
</reference>
<proteinExistence type="predicted"/>
<feature type="domain" description="CW-type" evidence="4">
    <location>
        <begin position="98"/>
        <end position="136"/>
    </location>
</feature>
<dbReference type="InterPro" id="IPR011124">
    <property type="entry name" value="Znf_CW"/>
</dbReference>
<dbReference type="Pfam" id="PF07496">
    <property type="entry name" value="zf-CW"/>
    <property type="match status" value="1"/>
</dbReference>
<evidence type="ECO:0000256" key="2">
    <source>
        <dbReference type="ARBA" id="ARBA00022771"/>
    </source>
</evidence>
<evidence type="ECO:0000259" key="4">
    <source>
        <dbReference type="PROSITE" id="PS51050"/>
    </source>
</evidence>
<reference evidence="5" key="3">
    <citation type="submission" date="2025-09" db="UniProtKB">
        <authorList>
            <consortium name="Ensembl"/>
        </authorList>
    </citation>
    <scope>IDENTIFICATION</scope>
</reference>
<dbReference type="GO" id="GO:0008270">
    <property type="term" value="F:zinc ion binding"/>
    <property type="evidence" value="ECO:0007669"/>
    <property type="project" value="UniProtKB-KW"/>
</dbReference>
<evidence type="ECO:0000256" key="3">
    <source>
        <dbReference type="ARBA" id="ARBA00022833"/>
    </source>
</evidence>